<keyword evidence="1" id="KW-0472">Membrane</keyword>
<accession>A0A147B6G6</accession>
<proteinExistence type="predicted"/>
<keyword evidence="1" id="KW-1133">Transmembrane helix</keyword>
<name>A0A147B6G6_9ACAR</name>
<sequence>LCSVPLKRPNIIAQWAYLFFVLFLFLCKCGEGSGFMHHIVKCFLLEKYQVIFIFQSDSTFCVSMATFAGLCNFSKL</sequence>
<feature type="non-terminal residue" evidence="2">
    <location>
        <position position="1"/>
    </location>
</feature>
<evidence type="ECO:0000256" key="1">
    <source>
        <dbReference type="SAM" id="Phobius"/>
    </source>
</evidence>
<reference evidence="2" key="1">
    <citation type="submission" date="2016-03" db="EMBL/GenBank/DDBJ databases">
        <title>Gut transcriptome analysis on engorged females of Ornithodoros mimon (Acari: Argasidae) and phylogenetic inferences of soft ticks.</title>
        <authorList>
            <person name="Landulfo G.A."/>
            <person name="Giovanni D."/>
            <person name="Carvalho E."/>
            <person name="Junqueira-de-Azevedo I."/>
            <person name="Patane J."/>
            <person name="Mendoca R."/>
            <person name="Barros-Battesti D."/>
        </authorList>
    </citation>
    <scope>NUCLEOTIDE SEQUENCE</scope>
    <source>
        <strain evidence="2">Females</strain>
        <tissue evidence="2">Gut</tissue>
    </source>
</reference>
<dbReference type="AlphaFoldDB" id="A0A147B6G6"/>
<evidence type="ECO:0000313" key="2">
    <source>
        <dbReference type="EMBL" id="JAR86369.1"/>
    </source>
</evidence>
<keyword evidence="1" id="KW-0812">Transmembrane</keyword>
<feature type="transmembrane region" description="Helical" evidence="1">
    <location>
        <begin position="12"/>
        <end position="29"/>
    </location>
</feature>
<organism evidence="2">
    <name type="scientific">Alectorobius mimon</name>
    <dbReference type="NCBI Taxonomy" id="360319"/>
    <lineage>
        <taxon>Eukaryota</taxon>
        <taxon>Metazoa</taxon>
        <taxon>Ecdysozoa</taxon>
        <taxon>Arthropoda</taxon>
        <taxon>Chelicerata</taxon>
        <taxon>Arachnida</taxon>
        <taxon>Acari</taxon>
        <taxon>Parasitiformes</taxon>
        <taxon>Ixodida</taxon>
        <taxon>Ixodoidea</taxon>
        <taxon>Argasidae</taxon>
        <taxon>Ornithodorinae</taxon>
        <taxon>Alectorobius</taxon>
    </lineage>
</organism>
<dbReference type="EMBL" id="GEIB01002137">
    <property type="protein sequence ID" value="JAR86369.1"/>
    <property type="molecule type" value="Transcribed_RNA"/>
</dbReference>
<protein>
    <submittedName>
        <fullName evidence="2">Uncharacterized protein</fullName>
    </submittedName>
</protein>
<feature type="transmembrane region" description="Helical" evidence="1">
    <location>
        <begin position="50"/>
        <end position="70"/>
    </location>
</feature>